<feature type="transmembrane region" description="Helical" evidence="7">
    <location>
        <begin position="134"/>
        <end position="157"/>
    </location>
</feature>
<keyword evidence="2 7" id="KW-0813">Transport</keyword>
<feature type="transmembrane region" description="Helical" evidence="7">
    <location>
        <begin position="9"/>
        <end position="30"/>
    </location>
</feature>
<dbReference type="InterPro" id="IPR045621">
    <property type="entry name" value="BPD_transp_1_N"/>
</dbReference>
<dbReference type="EMBL" id="JAHYBZ010000002">
    <property type="protein sequence ID" value="MBW6397372.1"/>
    <property type="molecule type" value="Genomic_DNA"/>
</dbReference>
<evidence type="ECO:0000256" key="6">
    <source>
        <dbReference type="ARBA" id="ARBA00023136"/>
    </source>
</evidence>
<name>A0ABS7A4X9_9PROT</name>
<comment type="caution">
    <text evidence="9">The sequence shown here is derived from an EMBL/GenBank/DDBJ whole genome shotgun (WGS) entry which is preliminary data.</text>
</comment>
<evidence type="ECO:0000256" key="5">
    <source>
        <dbReference type="ARBA" id="ARBA00022989"/>
    </source>
</evidence>
<feature type="transmembrane region" description="Helical" evidence="7">
    <location>
        <begin position="99"/>
        <end position="122"/>
    </location>
</feature>
<evidence type="ECO:0000256" key="7">
    <source>
        <dbReference type="RuleBase" id="RU363032"/>
    </source>
</evidence>
<evidence type="ECO:0000313" key="10">
    <source>
        <dbReference type="Proteomes" id="UP001196565"/>
    </source>
</evidence>
<dbReference type="PANTHER" id="PTHR43163">
    <property type="entry name" value="DIPEPTIDE TRANSPORT SYSTEM PERMEASE PROTEIN DPPB-RELATED"/>
    <property type="match status" value="1"/>
</dbReference>
<feature type="transmembrane region" description="Helical" evidence="7">
    <location>
        <begin position="281"/>
        <end position="307"/>
    </location>
</feature>
<evidence type="ECO:0000313" key="9">
    <source>
        <dbReference type="EMBL" id="MBW6397372.1"/>
    </source>
</evidence>
<comment type="similarity">
    <text evidence="7">Belongs to the binding-protein-dependent transport system permease family.</text>
</comment>
<proteinExistence type="inferred from homology"/>
<dbReference type="Gene3D" id="1.10.3720.10">
    <property type="entry name" value="MetI-like"/>
    <property type="match status" value="1"/>
</dbReference>
<dbReference type="CDD" id="cd06261">
    <property type="entry name" value="TM_PBP2"/>
    <property type="match status" value="1"/>
</dbReference>
<evidence type="ECO:0000256" key="3">
    <source>
        <dbReference type="ARBA" id="ARBA00022475"/>
    </source>
</evidence>
<dbReference type="InterPro" id="IPR000515">
    <property type="entry name" value="MetI-like"/>
</dbReference>
<accession>A0ABS7A4X9</accession>
<feature type="domain" description="ABC transmembrane type-1" evidence="8">
    <location>
        <begin position="95"/>
        <end position="304"/>
    </location>
</feature>
<dbReference type="SUPFAM" id="SSF161098">
    <property type="entry name" value="MetI-like"/>
    <property type="match status" value="1"/>
</dbReference>
<reference evidence="9 10" key="1">
    <citation type="submission" date="2021-07" db="EMBL/GenBank/DDBJ databases">
        <authorList>
            <person name="So Y."/>
        </authorList>
    </citation>
    <scope>NUCLEOTIDE SEQUENCE [LARGE SCALE GENOMIC DNA]</scope>
    <source>
        <strain evidence="9 10">HJA6</strain>
    </source>
</reference>
<evidence type="ECO:0000256" key="1">
    <source>
        <dbReference type="ARBA" id="ARBA00004651"/>
    </source>
</evidence>
<dbReference type="PROSITE" id="PS50928">
    <property type="entry name" value="ABC_TM1"/>
    <property type="match status" value="1"/>
</dbReference>
<gene>
    <name evidence="9" type="ORF">KPL78_05890</name>
</gene>
<protein>
    <submittedName>
        <fullName evidence="9">ABC transporter permease</fullName>
    </submittedName>
</protein>
<comment type="subcellular location">
    <subcellularLocation>
        <location evidence="1 7">Cell membrane</location>
        <topology evidence="1 7">Multi-pass membrane protein</topology>
    </subcellularLocation>
</comment>
<keyword evidence="6 7" id="KW-0472">Membrane</keyword>
<keyword evidence="3" id="KW-1003">Cell membrane</keyword>
<dbReference type="Pfam" id="PF19300">
    <property type="entry name" value="BPD_transp_1_N"/>
    <property type="match status" value="1"/>
</dbReference>
<feature type="transmembrane region" description="Helical" evidence="7">
    <location>
        <begin position="177"/>
        <end position="197"/>
    </location>
</feature>
<dbReference type="PANTHER" id="PTHR43163:SF6">
    <property type="entry name" value="DIPEPTIDE TRANSPORT SYSTEM PERMEASE PROTEIN DPPB-RELATED"/>
    <property type="match status" value="1"/>
</dbReference>
<sequence>MFAYVVRRVLATIPVMAIVALFVFSLLYIAPGDPAAVIAGDQATPEDVERIRQSLGLDRPYLVRFGSWVFDILRGDLGVSIFTNLPVLTMIQQRVEPTLSLMVVTLILAITIAVPMGVVAAWKVGTWVDNFVMSFAVLSFSVPVFVVGYLLAYIFALELDWLPVQGYTSISQGVGPWLENLILPAIALGSVYIALIARITRASMLEVLQQDYIRTARAKGAGQRSILFLHALKNAAVPIVTVIGIGVALLIGGAVVTESVFAIPGLGRLTVDAILRRDYPVIQGVVLLFSFVYVLVNLVIDLLYTLFDPRIRY</sequence>
<evidence type="ECO:0000259" key="8">
    <source>
        <dbReference type="PROSITE" id="PS50928"/>
    </source>
</evidence>
<keyword evidence="4 7" id="KW-0812">Transmembrane</keyword>
<evidence type="ECO:0000256" key="4">
    <source>
        <dbReference type="ARBA" id="ARBA00022692"/>
    </source>
</evidence>
<dbReference type="Proteomes" id="UP001196565">
    <property type="component" value="Unassembled WGS sequence"/>
</dbReference>
<organism evidence="9 10">
    <name type="scientific">Roseomonas alba</name>
    <dbReference type="NCBI Taxonomy" id="2846776"/>
    <lineage>
        <taxon>Bacteria</taxon>
        <taxon>Pseudomonadati</taxon>
        <taxon>Pseudomonadota</taxon>
        <taxon>Alphaproteobacteria</taxon>
        <taxon>Acetobacterales</taxon>
        <taxon>Roseomonadaceae</taxon>
        <taxon>Roseomonas</taxon>
    </lineage>
</organism>
<evidence type="ECO:0000256" key="2">
    <source>
        <dbReference type="ARBA" id="ARBA00022448"/>
    </source>
</evidence>
<dbReference type="Pfam" id="PF00528">
    <property type="entry name" value="BPD_transp_1"/>
    <property type="match status" value="1"/>
</dbReference>
<dbReference type="InterPro" id="IPR035906">
    <property type="entry name" value="MetI-like_sf"/>
</dbReference>
<feature type="transmembrane region" description="Helical" evidence="7">
    <location>
        <begin position="235"/>
        <end position="261"/>
    </location>
</feature>
<keyword evidence="5 7" id="KW-1133">Transmembrane helix</keyword>
<dbReference type="RefSeq" id="WP_219761995.1">
    <property type="nucleotide sequence ID" value="NZ_JAHYBZ010000002.1"/>
</dbReference>
<keyword evidence="10" id="KW-1185">Reference proteome</keyword>